<gene>
    <name evidence="3" type="ORF">ACFY35_26540</name>
</gene>
<evidence type="ECO:0000256" key="1">
    <source>
        <dbReference type="SAM" id="MobiDB-lite"/>
    </source>
</evidence>
<evidence type="ECO:0000313" key="3">
    <source>
        <dbReference type="EMBL" id="MFF5293014.1"/>
    </source>
</evidence>
<protein>
    <submittedName>
        <fullName evidence="3">Uncharacterized protein</fullName>
    </submittedName>
</protein>
<keyword evidence="2" id="KW-1133">Transmembrane helix</keyword>
<reference evidence="3 4" key="1">
    <citation type="submission" date="2024-10" db="EMBL/GenBank/DDBJ databases">
        <title>The Natural Products Discovery Center: Release of the First 8490 Sequenced Strains for Exploring Actinobacteria Biosynthetic Diversity.</title>
        <authorList>
            <person name="Kalkreuter E."/>
            <person name="Kautsar S.A."/>
            <person name="Yang D."/>
            <person name="Bader C.D."/>
            <person name="Teijaro C.N."/>
            <person name="Fluegel L."/>
            <person name="Davis C.M."/>
            <person name="Simpson J.R."/>
            <person name="Lauterbach L."/>
            <person name="Steele A.D."/>
            <person name="Gui C."/>
            <person name="Meng S."/>
            <person name="Li G."/>
            <person name="Viehrig K."/>
            <person name="Ye F."/>
            <person name="Su P."/>
            <person name="Kiefer A.F."/>
            <person name="Nichols A."/>
            <person name="Cepeda A.J."/>
            <person name="Yan W."/>
            <person name="Fan B."/>
            <person name="Jiang Y."/>
            <person name="Adhikari A."/>
            <person name="Zheng C.-J."/>
            <person name="Schuster L."/>
            <person name="Cowan T.M."/>
            <person name="Smanski M.J."/>
            <person name="Chevrette M.G."/>
            <person name="De Carvalho L.P.S."/>
            <person name="Shen B."/>
        </authorList>
    </citation>
    <scope>NUCLEOTIDE SEQUENCE [LARGE SCALE GENOMIC DNA]</scope>
    <source>
        <strain evidence="3 4">NPDC000087</strain>
    </source>
</reference>
<evidence type="ECO:0000313" key="4">
    <source>
        <dbReference type="Proteomes" id="UP001602245"/>
    </source>
</evidence>
<proteinExistence type="predicted"/>
<evidence type="ECO:0000256" key="2">
    <source>
        <dbReference type="SAM" id="Phobius"/>
    </source>
</evidence>
<feature type="compositionally biased region" description="Basic residues" evidence="1">
    <location>
        <begin position="76"/>
        <end position="85"/>
    </location>
</feature>
<feature type="region of interest" description="Disordered" evidence="1">
    <location>
        <begin position="68"/>
        <end position="96"/>
    </location>
</feature>
<sequence length="290" mass="33220">MSGVQLTFSIIGVSLTLLGLVWSITWAARSFRKSAAEIRAELGQGFVDENGTLHVYFQDGRTKIMRIENDPWERRKTPKRTSTKKKQPEVGAPDQKHDWEPVNAIFVRNSGRAAVTISRSRYVVELCLGTSFEFEPPPAASPWGDLLPRRLEAGEEIVVLHEKEQMTGFLNGVLRDHRVFQTVYGVYLELGSGQVVFAGPPIKTQASMSDEEYAEVEKRLSRQAYEDPESDDAAENRRARRRYERWHRTHVVMVDDLDPEDLRALRTGKIADRWVGKPRPFTEEEKRRLP</sequence>
<feature type="transmembrane region" description="Helical" evidence="2">
    <location>
        <begin position="6"/>
        <end position="28"/>
    </location>
</feature>
<accession>A0ABW6WIA2</accession>
<comment type="caution">
    <text evidence="3">The sequence shown here is derived from an EMBL/GenBank/DDBJ whole genome shotgun (WGS) entry which is preliminary data.</text>
</comment>
<name>A0ABW6WIA2_9ACTN</name>
<keyword evidence="2" id="KW-0812">Transmembrane</keyword>
<dbReference type="RefSeq" id="WP_157296939.1">
    <property type="nucleotide sequence ID" value="NZ_JBIAZU010000005.1"/>
</dbReference>
<organism evidence="3 4">
    <name type="scientific">Paractinoplanes globisporus</name>
    <dbReference type="NCBI Taxonomy" id="113565"/>
    <lineage>
        <taxon>Bacteria</taxon>
        <taxon>Bacillati</taxon>
        <taxon>Actinomycetota</taxon>
        <taxon>Actinomycetes</taxon>
        <taxon>Micromonosporales</taxon>
        <taxon>Micromonosporaceae</taxon>
        <taxon>Paractinoplanes</taxon>
    </lineage>
</organism>
<keyword evidence="2" id="KW-0472">Membrane</keyword>
<keyword evidence="4" id="KW-1185">Reference proteome</keyword>
<dbReference type="EMBL" id="JBIAZU010000005">
    <property type="protein sequence ID" value="MFF5293014.1"/>
    <property type="molecule type" value="Genomic_DNA"/>
</dbReference>
<feature type="region of interest" description="Disordered" evidence="1">
    <location>
        <begin position="217"/>
        <end position="238"/>
    </location>
</feature>
<dbReference type="Proteomes" id="UP001602245">
    <property type="component" value="Unassembled WGS sequence"/>
</dbReference>